<sequence>MTTTYILNTNDKARDRLSLQHQLYAQSSKNLIQEAGIKQGMSGLEIGCGSGAMTLELAKLIGRTGSLLAIDLSQSQLDYVQNITRDYSTVRFKLWDVNHLSDLGEQFDFIYCRMVLHHVADAHSVIDHMGQCLKPGGIIICEEPSIFDSTFCYPPSKAYEQFTQWVRACFAKNNRDFEVAHRLEQEFESCHLSVTHHSLYQPLLRTAQEKLIYSMALNDLKPQLIDMQIASQEEIDALSNELINLAQTGNTMTWIRMHKIIAKLN</sequence>
<keyword evidence="3" id="KW-0489">Methyltransferase</keyword>
<accession>A0A378JZ71</accession>
<dbReference type="AlphaFoldDB" id="A0A378JZ71"/>
<dbReference type="OrthoDB" id="9791837at2"/>
<reference evidence="2 4" key="1">
    <citation type="submission" date="2015-11" db="EMBL/GenBank/DDBJ databases">
        <title>Genomic analysis of 38 Legionella species identifies large and diverse effector repertoires.</title>
        <authorList>
            <person name="Burstein D."/>
            <person name="Amaro F."/>
            <person name="Zusman T."/>
            <person name="Lifshitz Z."/>
            <person name="Cohen O."/>
            <person name="Gilbert J.A."/>
            <person name="Pupko T."/>
            <person name="Shuman H.A."/>
            <person name="Segal G."/>
        </authorList>
    </citation>
    <scope>NUCLEOTIDE SEQUENCE [LARGE SCALE GENOMIC DNA]</scope>
    <source>
        <strain evidence="2 4">ATCC 43877</strain>
    </source>
</reference>
<evidence type="ECO:0000313" key="3">
    <source>
        <dbReference type="EMBL" id="STX62698.1"/>
    </source>
</evidence>
<dbReference type="EMBL" id="LNYN01000014">
    <property type="protein sequence ID" value="KTD35550.1"/>
    <property type="molecule type" value="Genomic_DNA"/>
</dbReference>
<evidence type="ECO:0000256" key="1">
    <source>
        <dbReference type="ARBA" id="ARBA00022679"/>
    </source>
</evidence>
<keyword evidence="4" id="KW-1185">Reference proteome</keyword>
<reference evidence="3 5" key="2">
    <citation type="submission" date="2018-06" db="EMBL/GenBank/DDBJ databases">
        <authorList>
            <consortium name="Pathogen Informatics"/>
            <person name="Doyle S."/>
        </authorList>
    </citation>
    <scope>NUCLEOTIDE SEQUENCE [LARGE SCALE GENOMIC DNA]</scope>
    <source>
        <strain evidence="3 5">NCTC12239</strain>
    </source>
</reference>
<evidence type="ECO:0000313" key="4">
    <source>
        <dbReference type="Proteomes" id="UP000054985"/>
    </source>
</evidence>
<dbReference type="InterPro" id="IPR029063">
    <property type="entry name" value="SAM-dependent_MTases_sf"/>
</dbReference>
<proteinExistence type="predicted"/>
<dbReference type="CDD" id="cd02440">
    <property type="entry name" value="AdoMet_MTases"/>
    <property type="match status" value="1"/>
</dbReference>
<dbReference type="PANTHER" id="PTHR43861:SF3">
    <property type="entry name" value="PUTATIVE (AFU_ORTHOLOGUE AFUA_2G14390)-RELATED"/>
    <property type="match status" value="1"/>
</dbReference>
<dbReference type="Pfam" id="PF13489">
    <property type="entry name" value="Methyltransf_23"/>
    <property type="match status" value="1"/>
</dbReference>
<organism evidence="3 5">
    <name type="scientific">Legionella moravica</name>
    <dbReference type="NCBI Taxonomy" id="39962"/>
    <lineage>
        <taxon>Bacteria</taxon>
        <taxon>Pseudomonadati</taxon>
        <taxon>Pseudomonadota</taxon>
        <taxon>Gammaproteobacteria</taxon>
        <taxon>Legionellales</taxon>
        <taxon>Legionellaceae</taxon>
        <taxon>Legionella</taxon>
    </lineage>
</organism>
<dbReference type="SUPFAM" id="SSF53335">
    <property type="entry name" value="S-adenosyl-L-methionine-dependent methyltransferases"/>
    <property type="match status" value="1"/>
</dbReference>
<keyword evidence="1 3" id="KW-0808">Transferase</keyword>
<dbReference type="STRING" id="39962.Lmor_0997"/>
<evidence type="ECO:0000313" key="5">
    <source>
        <dbReference type="Proteomes" id="UP000254040"/>
    </source>
</evidence>
<gene>
    <name evidence="3" type="primary">ubiE_2</name>
    <name evidence="2" type="ORF">Lmor_0997</name>
    <name evidence="3" type="ORF">NCTC12239_01637</name>
</gene>
<dbReference type="PANTHER" id="PTHR43861">
    <property type="entry name" value="TRANS-ACONITATE 2-METHYLTRANSFERASE-RELATED"/>
    <property type="match status" value="1"/>
</dbReference>
<dbReference type="Proteomes" id="UP000054985">
    <property type="component" value="Unassembled WGS sequence"/>
</dbReference>
<dbReference type="EMBL" id="UGOG01000001">
    <property type="protein sequence ID" value="STX62698.1"/>
    <property type="molecule type" value="Genomic_DNA"/>
</dbReference>
<evidence type="ECO:0000313" key="2">
    <source>
        <dbReference type="EMBL" id="KTD35550.1"/>
    </source>
</evidence>
<dbReference type="RefSeq" id="WP_028384707.1">
    <property type="nucleotide sequence ID" value="NZ_CAAAJG010000009.1"/>
</dbReference>
<dbReference type="GO" id="GO:0032259">
    <property type="term" value="P:methylation"/>
    <property type="evidence" value="ECO:0007669"/>
    <property type="project" value="UniProtKB-KW"/>
</dbReference>
<name>A0A378JZ71_9GAMM</name>
<dbReference type="Gene3D" id="3.40.50.150">
    <property type="entry name" value="Vaccinia Virus protein VP39"/>
    <property type="match status" value="1"/>
</dbReference>
<dbReference type="EC" id="2.1.1.163" evidence="3"/>
<protein>
    <submittedName>
        <fullName evidence="3">Methyltransferase</fullName>
        <ecNumber evidence="3">2.1.1.163</ecNumber>
    </submittedName>
</protein>
<dbReference type="GO" id="GO:0043770">
    <property type="term" value="F:demethylmenaquinone methyltransferase activity"/>
    <property type="evidence" value="ECO:0007669"/>
    <property type="project" value="UniProtKB-EC"/>
</dbReference>
<dbReference type="Proteomes" id="UP000254040">
    <property type="component" value="Unassembled WGS sequence"/>
</dbReference>